<dbReference type="PANTHER" id="PTHR10472:SF5">
    <property type="entry name" value="D-AMINOACYL-TRNA DEACYLASE 1"/>
    <property type="match status" value="1"/>
</dbReference>
<sequence>MKAVIQRVGGATLSVDGELISQIGKGLVVYFCVEKGDSEKLCGTFANKLVKLRIFEDGNGKMNLSVKDVQGEVLFVSQFTLAADLSAGNRPSFINAENPQRADELYRNTARLIADLGVPTKIGVFGADMTIQQQNRGPVTIIWEGK</sequence>
<protein>
    <recommendedName>
        <fullName evidence="2">D-aminoacyl-tRNA deacylase</fullName>
        <shortName evidence="2">DTD</shortName>
        <ecNumber evidence="2">3.1.1.96</ecNumber>
    </recommendedName>
    <alternativeName>
        <fullName evidence="2">Gly-tRNA(Ala) deacylase</fullName>
        <ecNumber evidence="2">3.1.1.-</ecNumber>
    </alternativeName>
</protein>
<dbReference type="InterPro" id="IPR023509">
    <property type="entry name" value="DTD-like_sf"/>
</dbReference>
<organism evidence="3 4">
    <name type="scientific">Candidatus Fimimonas gallinarum</name>
    <dbReference type="NCBI Taxonomy" id="2840821"/>
    <lineage>
        <taxon>Bacteria</taxon>
        <taxon>Pseudomonadati</taxon>
        <taxon>Myxococcota</taxon>
        <taxon>Myxococcia</taxon>
        <taxon>Myxococcales</taxon>
        <taxon>Cystobacterineae</taxon>
        <taxon>Myxococcaceae</taxon>
        <taxon>Myxococcaceae incertae sedis</taxon>
        <taxon>Candidatus Fimimonas</taxon>
    </lineage>
</organism>
<comment type="function">
    <text evidence="2">An aminoacyl-tRNA editing enzyme that deacylates mischarged D-aminoacyl-tRNAs. Also deacylates mischarged glycyl-tRNA(Ala), protecting cells against glycine mischarging by AlaRS. Acts via tRNA-based rather than protein-based catalysis; rejects L-amino acids rather than detecting D-amino acids in the active site. By recycling D-aminoacyl-tRNA to D-amino acids and free tRNA molecules, this enzyme counteracts the toxicity associated with the formation of D-aminoacyl-tRNA entities in vivo and helps enforce protein L-homochirality.</text>
</comment>
<keyword evidence="2" id="KW-0694">RNA-binding</keyword>
<evidence type="ECO:0000313" key="4">
    <source>
        <dbReference type="Proteomes" id="UP000824200"/>
    </source>
</evidence>
<keyword evidence="2" id="KW-0820">tRNA-binding</keyword>
<dbReference type="GO" id="GO:0043908">
    <property type="term" value="F:Ser(Gly)-tRNA(Ala) hydrolase activity"/>
    <property type="evidence" value="ECO:0007669"/>
    <property type="project" value="UniProtKB-UniRule"/>
</dbReference>
<dbReference type="SUPFAM" id="SSF69500">
    <property type="entry name" value="DTD-like"/>
    <property type="match status" value="1"/>
</dbReference>
<dbReference type="GO" id="GO:0051500">
    <property type="term" value="F:D-tyrosyl-tRNA(Tyr) deacylase activity"/>
    <property type="evidence" value="ECO:0007669"/>
    <property type="project" value="TreeGrafter"/>
</dbReference>
<dbReference type="GO" id="GO:0106026">
    <property type="term" value="F:Gly-tRNA(Ala) deacylase activity"/>
    <property type="evidence" value="ECO:0007669"/>
    <property type="project" value="UniProtKB-UniRule"/>
</dbReference>
<comment type="subcellular location">
    <subcellularLocation>
        <location evidence="2">Cytoplasm</location>
    </subcellularLocation>
</comment>
<keyword evidence="2" id="KW-0963">Cytoplasm</keyword>
<dbReference type="PANTHER" id="PTHR10472">
    <property type="entry name" value="D-TYROSYL-TRNA TYR DEACYLASE"/>
    <property type="match status" value="1"/>
</dbReference>
<dbReference type="HAMAP" id="MF_00518">
    <property type="entry name" value="Deacylase_Dtd"/>
    <property type="match status" value="1"/>
</dbReference>
<comment type="catalytic activity">
    <reaction evidence="2">
        <text>a D-aminoacyl-tRNA + H2O = a tRNA + a D-alpha-amino acid + H(+)</text>
        <dbReference type="Rhea" id="RHEA:13953"/>
        <dbReference type="Rhea" id="RHEA-COMP:10123"/>
        <dbReference type="Rhea" id="RHEA-COMP:10124"/>
        <dbReference type="ChEBI" id="CHEBI:15377"/>
        <dbReference type="ChEBI" id="CHEBI:15378"/>
        <dbReference type="ChEBI" id="CHEBI:59871"/>
        <dbReference type="ChEBI" id="CHEBI:78442"/>
        <dbReference type="ChEBI" id="CHEBI:79333"/>
        <dbReference type="EC" id="3.1.1.96"/>
    </reaction>
</comment>
<dbReference type="Gene3D" id="3.50.80.10">
    <property type="entry name" value="D-tyrosyl-tRNA(Tyr) deacylase"/>
    <property type="match status" value="1"/>
</dbReference>
<comment type="subunit">
    <text evidence="2">Homodimer.</text>
</comment>
<comment type="domain">
    <text evidence="2">A Gly-cisPro motif from one monomer fits into the active site of the other monomer to allow specific chiral rejection of L-amino acids.</text>
</comment>
<comment type="caution">
    <text evidence="3">The sequence shown here is derived from an EMBL/GenBank/DDBJ whole genome shotgun (WGS) entry which is preliminary data.</text>
</comment>
<comment type="catalytic activity">
    <reaction evidence="2">
        <text>glycyl-tRNA(Ala) + H2O = tRNA(Ala) + glycine + H(+)</text>
        <dbReference type="Rhea" id="RHEA:53744"/>
        <dbReference type="Rhea" id="RHEA-COMP:9657"/>
        <dbReference type="Rhea" id="RHEA-COMP:13640"/>
        <dbReference type="ChEBI" id="CHEBI:15377"/>
        <dbReference type="ChEBI" id="CHEBI:15378"/>
        <dbReference type="ChEBI" id="CHEBI:57305"/>
        <dbReference type="ChEBI" id="CHEBI:78442"/>
        <dbReference type="ChEBI" id="CHEBI:78522"/>
    </reaction>
</comment>
<accession>A0A9D1E495</accession>
<dbReference type="FunFam" id="3.50.80.10:FF:000001">
    <property type="entry name" value="D-aminoacyl-tRNA deacylase"/>
    <property type="match status" value="1"/>
</dbReference>
<dbReference type="InterPro" id="IPR003732">
    <property type="entry name" value="Daa-tRNA_deacyls_DTD"/>
</dbReference>
<feature type="short sequence motif" description="Gly-cisPro motif, important for rejection of L-amino acids" evidence="2">
    <location>
        <begin position="137"/>
        <end position="138"/>
    </location>
</feature>
<keyword evidence="2 3" id="KW-0378">Hydrolase</keyword>
<dbReference type="EC" id="3.1.1.-" evidence="2"/>
<dbReference type="GO" id="GO:0019478">
    <property type="term" value="P:D-amino acid catabolic process"/>
    <property type="evidence" value="ECO:0007669"/>
    <property type="project" value="UniProtKB-UniRule"/>
</dbReference>
<dbReference type="NCBIfam" id="TIGR00256">
    <property type="entry name" value="D-aminoacyl-tRNA deacylase"/>
    <property type="match status" value="1"/>
</dbReference>
<proteinExistence type="inferred from homology"/>
<dbReference type="Proteomes" id="UP000824200">
    <property type="component" value="Unassembled WGS sequence"/>
</dbReference>
<evidence type="ECO:0000256" key="1">
    <source>
        <dbReference type="ARBA" id="ARBA00009673"/>
    </source>
</evidence>
<gene>
    <name evidence="2" type="primary">dtd</name>
    <name evidence="3" type="ORF">IAC95_02925</name>
</gene>
<comment type="similarity">
    <text evidence="1 2">Belongs to the DTD family.</text>
</comment>
<reference evidence="3" key="1">
    <citation type="submission" date="2020-10" db="EMBL/GenBank/DDBJ databases">
        <authorList>
            <person name="Gilroy R."/>
        </authorList>
    </citation>
    <scope>NUCLEOTIDE SEQUENCE</scope>
    <source>
        <strain evidence="3">CHK121-14286</strain>
    </source>
</reference>
<name>A0A9D1E495_9BACT</name>
<reference evidence="3" key="2">
    <citation type="journal article" date="2021" name="PeerJ">
        <title>Extensive microbial diversity within the chicken gut microbiome revealed by metagenomics and culture.</title>
        <authorList>
            <person name="Gilroy R."/>
            <person name="Ravi A."/>
            <person name="Getino M."/>
            <person name="Pursley I."/>
            <person name="Horton D.L."/>
            <person name="Alikhan N.F."/>
            <person name="Baker D."/>
            <person name="Gharbi K."/>
            <person name="Hall N."/>
            <person name="Watson M."/>
            <person name="Adriaenssens E.M."/>
            <person name="Foster-Nyarko E."/>
            <person name="Jarju S."/>
            <person name="Secka A."/>
            <person name="Antonio M."/>
            <person name="Oren A."/>
            <person name="Chaudhuri R.R."/>
            <person name="La Ragione R."/>
            <person name="Hildebrand F."/>
            <person name="Pallen M.J."/>
        </authorList>
    </citation>
    <scope>NUCLEOTIDE SEQUENCE</scope>
    <source>
        <strain evidence="3">CHK121-14286</strain>
    </source>
</reference>
<dbReference type="EC" id="3.1.1.96" evidence="2"/>
<dbReference type="EMBL" id="DVHL01000025">
    <property type="protein sequence ID" value="HIR65819.1"/>
    <property type="molecule type" value="Genomic_DNA"/>
</dbReference>
<dbReference type="GO" id="GO:0005737">
    <property type="term" value="C:cytoplasm"/>
    <property type="evidence" value="ECO:0007669"/>
    <property type="project" value="UniProtKB-SubCell"/>
</dbReference>
<dbReference type="AlphaFoldDB" id="A0A9D1E495"/>
<evidence type="ECO:0000256" key="2">
    <source>
        <dbReference type="HAMAP-Rule" id="MF_00518"/>
    </source>
</evidence>
<dbReference type="Pfam" id="PF02580">
    <property type="entry name" value="Tyr_Deacylase"/>
    <property type="match status" value="1"/>
</dbReference>
<evidence type="ECO:0000313" key="3">
    <source>
        <dbReference type="EMBL" id="HIR65819.1"/>
    </source>
</evidence>
<dbReference type="GO" id="GO:0000049">
    <property type="term" value="F:tRNA binding"/>
    <property type="evidence" value="ECO:0007669"/>
    <property type="project" value="UniProtKB-UniRule"/>
</dbReference>